<comment type="caution">
    <text evidence="2">The sequence shown here is derived from an EMBL/GenBank/DDBJ whole genome shotgun (WGS) entry which is preliminary data.</text>
</comment>
<dbReference type="GO" id="GO:0006506">
    <property type="term" value="P:GPI anchor biosynthetic process"/>
    <property type="evidence" value="ECO:0007669"/>
    <property type="project" value="TreeGrafter"/>
</dbReference>
<dbReference type="EMBL" id="JACGWT010000002">
    <property type="protein sequence ID" value="MBA8793555.1"/>
    <property type="molecule type" value="Genomic_DNA"/>
</dbReference>
<proteinExistence type="predicted"/>
<dbReference type="PANTHER" id="PTHR14859:SF1">
    <property type="entry name" value="PGAP2-INTERACTING PROTEIN"/>
    <property type="match status" value="1"/>
</dbReference>
<accession>A0A7W3IQW7</accession>
<dbReference type="InterPro" id="IPR005135">
    <property type="entry name" value="Endo/exonuclease/phosphatase"/>
</dbReference>
<keyword evidence="3" id="KW-1185">Reference proteome</keyword>
<dbReference type="SUPFAM" id="SSF56219">
    <property type="entry name" value="DNase I-like"/>
    <property type="match status" value="1"/>
</dbReference>
<dbReference type="InterPro" id="IPR051916">
    <property type="entry name" value="GPI-anchor_lipid_remodeler"/>
</dbReference>
<dbReference type="Gene3D" id="3.60.10.10">
    <property type="entry name" value="Endonuclease/exonuclease/phosphatase"/>
    <property type="match status" value="1"/>
</dbReference>
<dbReference type="AlphaFoldDB" id="A0A7W3IQW7"/>
<name>A0A7W3IQW7_9ACTN</name>
<keyword evidence="2" id="KW-0378">Hydrolase</keyword>
<feature type="domain" description="Endonuclease/exonuclease/phosphatase" evidence="1">
    <location>
        <begin position="16"/>
        <end position="263"/>
    </location>
</feature>
<dbReference type="GO" id="GO:0016020">
    <property type="term" value="C:membrane"/>
    <property type="evidence" value="ECO:0007669"/>
    <property type="project" value="GOC"/>
</dbReference>
<dbReference type="GO" id="GO:0004519">
    <property type="term" value="F:endonuclease activity"/>
    <property type="evidence" value="ECO:0007669"/>
    <property type="project" value="UniProtKB-KW"/>
</dbReference>
<dbReference type="Pfam" id="PF03372">
    <property type="entry name" value="Exo_endo_phos"/>
    <property type="match status" value="1"/>
</dbReference>
<organism evidence="2 3">
    <name type="scientific">Microlunatus kandeliicorticis</name>
    <dbReference type="NCBI Taxonomy" id="1759536"/>
    <lineage>
        <taxon>Bacteria</taxon>
        <taxon>Bacillati</taxon>
        <taxon>Actinomycetota</taxon>
        <taxon>Actinomycetes</taxon>
        <taxon>Propionibacteriales</taxon>
        <taxon>Propionibacteriaceae</taxon>
        <taxon>Microlunatus</taxon>
    </lineage>
</organism>
<evidence type="ECO:0000259" key="1">
    <source>
        <dbReference type="Pfam" id="PF03372"/>
    </source>
</evidence>
<reference evidence="2 3" key="1">
    <citation type="submission" date="2020-07" db="EMBL/GenBank/DDBJ databases">
        <title>Sequencing the genomes of 1000 actinobacteria strains.</title>
        <authorList>
            <person name="Klenk H.-P."/>
        </authorList>
    </citation>
    <scope>NUCLEOTIDE SEQUENCE [LARGE SCALE GENOMIC DNA]</scope>
    <source>
        <strain evidence="2 3">DSM 100723</strain>
    </source>
</reference>
<evidence type="ECO:0000313" key="2">
    <source>
        <dbReference type="EMBL" id="MBA8793555.1"/>
    </source>
</evidence>
<keyword evidence="2" id="KW-0540">Nuclease</keyword>
<dbReference type="InterPro" id="IPR036691">
    <property type="entry name" value="Endo/exonu/phosph_ase_sf"/>
</dbReference>
<keyword evidence="2" id="KW-0255">Endonuclease</keyword>
<dbReference type="GO" id="GO:0004527">
    <property type="term" value="F:exonuclease activity"/>
    <property type="evidence" value="ECO:0007669"/>
    <property type="project" value="UniProtKB-KW"/>
</dbReference>
<evidence type="ECO:0000313" key="3">
    <source>
        <dbReference type="Proteomes" id="UP000523079"/>
    </source>
</evidence>
<dbReference type="Proteomes" id="UP000523079">
    <property type="component" value="Unassembled WGS sequence"/>
</dbReference>
<dbReference type="RefSeq" id="WP_182559158.1">
    <property type="nucleotide sequence ID" value="NZ_JACGWT010000002.1"/>
</dbReference>
<protein>
    <submittedName>
        <fullName evidence="2">Endonuclease/exonuclease/phosphatase family metal-dependent hydrolase</fullName>
    </submittedName>
</protein>
<keyword evidence="2" id="KW-0269">Exonuclease</keyword>
<gene>
    <name evidence="2" type="ORF">FHX74_001160</name>
</gene>
<dbReference type="PANTHER" id="PTHR14859">
    <property type="entry name" value="CALCOFLUOR WHITE HYPERSENSITIVE PROTEIN PRECURSOR"/>
    <property type="match status" value="1"/>
</dbReference>
<sequence length="274" mass="29723">MNGSPAGSAGRPLRLVSFNVLHGARPGETGPVDLDRFAAAIAALDPDVLALQEIDHLQPRSGGQDLTRAASDAMAATSSCFLPVLPGLLGAPPASGRTRAEVDSVTDPGYGLALLSRFPALEFRRLRLPRLPVAYPAWRREPGRLGHPERRRDERRGALLGRFQTPAGVLTVVDAHLSYVPGPREAQLLLLRRRLRDVRGPLLVMGDLNCAPPWPDRLLGLRPLARVLTSTNEDPHTQIDHVLARGPWRVHHVEAVDAGLSDHRALVVEASLEL</sequence>